<proteinExistence type="inferred from homology"/>
<dbReference type="InterPro" id="IPR002035">
    <property type="entry name" value="VWF_A"/>
</dbReference>
<feature type="compositionally biased region" description="Polar residues" evidence="10">
    <location>
        <begin position="4927"/>
        <end position="4938"/>
    </location>
</feature>
<dbReference type="STRING" id="74649.A0A2P6RYF2"/>
<keyword evidence="7 9" id="KW-0143">Chaperone</keyword>
<dbReference type="Pfam" id="PF07728">
    <property type="entry name" value="AAA_5"/>
    <property type="match status" value="8"/>
</dbReference>
<dbReference type="GO" id="GO:0016874">
    <property type="term" value="F:ligase activity"/>
    <property type="evidence" value="ECO:0007669"/>
    <property type="project" value="UniProtKB-KW"/>
</dbReference>
<accession>A0A2P6RYF2</accession>
<dbReference type="InterPro" id="IPR036465">
    <property type="entry name" value="vWFA_dom_sf"/>
</dbReference>
<dbReference type="InterPro" id="IPR027417">
    <property type="entry name" value="P-loop_NTPase"/>
</dbReference>
<dbReference type="CDD" id="cd00009">
    <property type="entry name" value="AAA"/>
    <property type="match status" value="2"/>
</dbReference>
<evidence type="ECO:0000256" key="1">
    <source>
        <dbReference type="ARBA" id="ARBA00004604"/>
    </source>
</evidence>
<dbReference type="FunFam" id="3.40.50.300:FF:001368">
    <property type="entry name" value="Midasin"/>
    <property type="match status" value="1"/>
</dbReference>
<dbReference type="PANTHER" id="PTHR48103:SF2">
    <property type="entry name" value="MIDASIN"/>
    <property type="match status" value="1"/>
</dbReference>
<dbReference type="PIRSF" id="PIRSF010340">
    <property type="entry name" value="Midasin"/>
    <property type="match status" value="1"/>
</dbReference>
<dbReference type="Proteomes" id="UP000238479">
    <property type="component" value="Chromosome 2"/>
</dbReference>
<dbReference type="InterPro" id="IPR041190">
    <property type="entry name" value="Midasin_AAA_lid_5"/>
</dbReference>
<evidence type="ECO:0000259" key="11">
    <source>
        <dbReference type="PROSITE" id="PS50234"/>
    </source>
</evidence>
<comment type="subcellular location">
    <subcellularLocation>
        <location evidence="1">Nucleus</location>
        <location evidence="1">Nucleolus</location>
    </subcellularLocation>
    <subcellularLocation>
        <location evidence="2">Nucleus</location>
        <location evidence="2">Nucleoplasm</location>
    </subcellularLocation>
</comment>
<organism evidence="12 13">
    <name type="scientific">Rosa chinensis</name>
    <name type="common">China rose</name>
    <dbReference type="NCBI Taxonomy" id="74649"/>
    <lineage>
        <taxon>Eukaryota</taxon>
        <taxon>Viridiplantae</taxon>
        <taxon>Streptophyta</taxon>
        <taxon>Embryophyta</taxon>
        <taxon>Tracheophyta</taxon>
        <taxon>Spermatophyta</taxon>
        <taxon>Magnoliopsida</taxon>
        <taxon>eudicotyledons</taxon>
        <taxon>Gunneridae</taxon>
        <taxon>Pentapetalae</taxon>
        <taxon>rosids</taxon>
        <taxon>fabids</taxon>
        <taxon>Rosales</taxon>
        <taxon>Rosaceae</taxon>
        <taxon>Rosoideae</taxon>
        <taxon>Rosoideae incertae sedis</taxon>
        <taxon>Rosa</taxon>
    </lineage>
</organism>
<evidence type="ECO:0000256" key="7">
    <source>
        <dbReference type="ARBA" id="ARBA00023186"/>
    </source>
</evidence>
<evidence type="ECO:0000256" key="3">
    <source>
        <dbReference type="ARBA" id="ARBA00007188"/>
    </source>
</evidence>
<dbReference type="GO" id="GO:0000055">
    <property type="term" value="P:ribosomal large subunit export from nucleus"/>
    <property type="evidence" value="ECO:0007669"/>
    <property type="project" value="TreeGrafter"/>
</dbReference>
<evidence type="ECO:0000313" key="12">
    <source>
        <dbReference type="EMBL" id="PRQ51456.1"/>
    </source>
</evidence>
<dbReference type="InterPro" id="IPR011704">
    <property type="entry name" value="ATPase_dyneun-rel_AAA"/>
</dbReference>
<feature type="compositionally biased region" description="Acidic residues" evidence="10">
    <location>
        <begin position="4799"/>
        <end position="4826"/>
    </location>
</feature>
<protein>
    <recommendedName>
        <fullName evidence="4 9">Midasin</fullName>
    </recommendedName>
</protein>
<dbReference type="GO" id="GO:0005654">
    <property type="term" value="C:nucleoplasm"/>
    <property type="evidence" value="ECO:0007669"/>
    <property type="project" value="UniProtKB-SubCell"/>
</dbReference>
<dbReference type="InterPro" id="IPR003593">
    <property type="entry name" value="AAA+_ATPase"/>
</dbReference>
<dbReference type="Pfam" id="PF17865">
    <property type="entry name" value="AAA_lid_5"/>
    <property type="match status" value="1"/>
</dbReference>
<feature type="compositionally biased region" description="Basic and acidic residues" evidence="10">
    <location>
        <begin position="4856"/>
        <end position="4877"/>
    </location>
</feature>
<feature type="compositionally biased region" description="Basic and acidic residues" evidence="10">
    <location>
        <begin position="4827"/>
        <end position="4848"/>
    </location>
</feature>
<feature type="compositionally biased region" description="Acidic residues" evidence="10">
    <location>
        <begin position="4678"/>
        <end position="4697"/>
    </location>
</feature>
<dbReference type="PROSITE" id="PS50234">
    <property type="entry name" value="VWFA"/>
    <property type="match status" value="1"/>
</dbReference>
<feature type="region of interest" description="Disordered" evidence="10">
    <location>
        <begin position="4593"/>
        <end position="4965"/>
    </location>
</feature>
<dbReference type="SMART" id="SM00382">
    <property type="entry name" value="AAA"/>
    <property type="match status" value="5"/>
</dbReference>
<keyword evidence="8 9" id="KW-0539">Nucleus</keyword>
<dbReference type="GO" id="GO:0030687">
    <property type="term" value="C:preribosome, large subunit precursor"/>
    <property type="evidence" value="ECO:0007669"/>
    <property type="project" value="TreeGrafter"/>
</dbReference>
<dbReference type="PANTHER" id="PTHR48103">
    <property type="entry name" value="MIDASIN-RELATED"/>
    <property type="match status" value="1"/>
</dbReference>
<dbReference type="FunFam" id="3.40.50.300:FF:001861">
    <property type="entry name" value="Midasin"/>
    <property type="match status" value="1"/>
</dbReference>
<evidence type="ECO:0000256" key="9">
    <source>
        <dbReference type="PIRNR" id="PIRNR010340"/>
    </source>
</evidence>
<keyword evidence="5 9" id="KW-0547">Nucleotide-binding</keyword>
<dbReference type="OMA" id="ILEQWHR"/>
<comment type="caution">
    <text evidence="12">The sequence shown here is derived from an EMBL/GenBank/DDBJ whole genome shotgun (WGS) entry which is preliminary data.</text>
</comment>
<feature type="domain" description="VWFA" evidence="11">
    <location>
        <begin position="5248"/>
        <end position="5451"/>
    </location>
</feature>
<dbReference type="InterPro" id="IPR012099">
    <property type="entry name" value="Midasin"/>
</dbReference>
<feature type="compositionally biased region" description="Polar residues" evidence="10">
    <location>
        <begin position="4893"/>
        <end position="4911"/>
    </location>
</feature>
<dbReference type="FunFam" id="3.40.50.300:FF:000582">
    <property type="entry name" value="Midasin"/>
    <property type="match status" value="1"/>
</dbReference>
<feature type="compositionally biased region" description="Polar residues" evidence="10">
    <location>
        <begin position="4945"/>
        <end position="4964"/>
    </location>
</feature>
<comment type="similarity">
    <text evidence="3 9">Belongs to the midasin family.</text>
</comment>
<evidence type="ECO:0000256" key="4">
    <source>
        <dbReference type="ARBA" id="ARBA00017143"/>
    </source>
</evidence>
<feature type="compositionally biased region" description="Basic and acidic residues" evidence="10">
    <location>
        <begin position="4698"/>
        <end position="4716"/>
    </location>
</feature>
<evidence type="ECO:0000256" key="8">
    <source>
        <dbReference type="ARBA" id="ARBA00023242"/>
    </source>
</evidence>
<evidence type="ECO:0000256" key="6">
    <source>
        <dbReference type="ARBA" id="ARBA00022840"/>
    </source>
</evidence>
<dbReference type="GO" id="GO:0016887">
    <property type="term" value="F:ATP hydrolysis activity"/>
    <property type="evidence" value="ECO:0007669"/>
    <property type="project" value="InterPro"/>
</dbReference>
<feature type="compositionally biased region" description="Basic and acidic residues" evidence="10">
    <location>
        <begin position="4782"/>
        <end position="4792"/>
    </location>
</feature>
<evidence type="ECO:0000256" key="10">
    <source>
        <dbReference type="SAM" id="MobiDB-lite"/>
    </source>
</evidence>
<dbReference type="Pfam" id="PF17867">
    <property type="entry name" value="AAA_lid_7"/>
    <property type="match status" value="3"/>
</dbReference>
<evidence type="ECO:0000313" key="13">
    <source>
        <dbReference type="Proteomes" id="UP000238479"/>
    </source>
</evidence>
<gene>
    <name evidence="12" type="ORF">RchiOBHm_Chr2g0144641</name>
</gene>
<sequence>MDGSFSLDSALERLLDRCPKLRSFPKFDWLSKKGDKVTEDEVVQALVEVFVNPSYTIPLTGCFRPIAEEVVVKTVELLRLVPNLGTNTDKRGGSFGEDRDLSEVYSVIEFYNRAGRGLDLHEHACLAFCRALDLAPFLLGSVESYFKFAPPPFERILKRPKTSDLSFEVGTGVLYAVRISYRLLLTEYNKFSEVWDLACFLELVSHYANLDLRCSTPDIVEVITDIRWCGLQIVLLILKLSDKAISNLGIGDEDAFSCLLRWKEFCRDVSLEDAGLYVDLFNGEESESQNESIDYHQRSCLQPSSLNTMPIPSSQCYGIQPQIKRQRNERSAANPLPNDISGANPFVLTSAVKKSYEMMLLAVSQRWPVLLYGPTGSGKSALISKLSQDSGNHVLSIHMDDQIDGRTLIGSYVCTEKPGEFRWQQGSLTQAVSMGYWVVFEDIDKAPSDVHSILSPLLDGARSFATGHGQEIRVAESFRLFSTISTSNLDVSSIAEGGSSLSAVWRRVMVAPSTIDDLQTILKACYPSLGSLSVKLTETLGSVNSVILHQIGGYQPGNSASVSYPSRFSSRDLLKWCKRIEGLKLSFYGDNLDCDARVRIYEEAVAIFAAFSTSTKSRLTIMKEIGRLWEVPSDYSETLYPSNKHKLQELLSELRVCFRHPQSTLCGKRKSFIDLDRSICLLERLASSVKWNEPVLLVGETGTGKTTLVQDLAGRLDQKLTVLNLSQQSDVTDLLGGYKPVDESSVYPLLCKEFENLFKKSFPVENNNKFLMRLHEDLYRKDWKKVRKILTKAVDHFRKSAKERMELVKKETIESVEETRSESLKKRKRVKPRTDEEIKAWENFKFNLENVHGMIFSFVEGAFITAMKNGEWVLLDEVNLAPPETLQRIMGVLEGEHGSLCLAERGDISYIERHPNFRVFACMNPATDAGKRDLPLSLRSRFTEYFVDEVLDDKDLERFVKETFGDLKSKEDLVKKIVYFYKTAKKLSEEKLQDGANQKPQYSLRSLYRALKYAEEAERYFGFEKAIYDGFCMFFLTLLDRSSAVAMEKVILENLLEKKTPKRVSYDRYLSKCYTIGENSDEFKKRYIITASVEEHLRNLARAIWTKNQKYPVLLQGPTSSGKTSLVRYLAAVTNHNFVRINNHEHTDLQEYLGSYVVDTSGNLVFQEGALVKAVRNGDWIVLDELNLAPSDVLEALNRLLDDNRELFVPELQESIHAHPNFMLFATQNPPGLYGGRKMLSRAFRNRFVEIHVDEIPDSELSTILERRPPGISPNVAKNMVAVMKKLQEKRQTSNVFAGKHGFITPRDLFRWADRYIELGGKPEDLVRDGYYLLAERLRDEGEKCVVKKVLEATFRVNLADLYSQGHVPDLPNCPELPESLNVSWTNSMRRLYFLVDRCYRVKEPVLLVGETGAGKTTVCQLLSIILRSKLHILNCHQYSETSDFLGGFYPIRDRSRLMSDFKEGIEELMTAEVSKRFHLDHILSSDIGQASSVLSYLDKMFRYYEGSSDVTSEDRRTLQEMMVKLSKMHQEWKKLFMWQDGPLVQAMRKGDLFLVDEISLADDSVLERLNSVLEPERTLSLAERGGPDLEEIVAHERFFLLATMNPAGDFGKKELSPALRNRFTEIWVPPVDNIAELRSIALKRLSSPKLACILDPMLSFWKWFNDLKLGRMLTVRDLLSWVDFINVTEITLGPQYAFLHGAFLVLLDGLSLGSGISKSNAEELRQQCLSYLLVQLKGTDKHVYPMQNFGWGDLETARSDLCIDSMQCDNIFGVYPFYIEKGAENCDAEGFEILAPTTRRNALRVLRAMQLPKSVLLEGSPGVGKTSLIVALGKFSGHKVVRINLSEQTDMMDLLGSDLPVESDEGMKFAWSDGILLQALKEGSWVLLDELNLAPQSVLEGLNAILDHRAEVFIPELGCTFKCPSSFRIFACQNPSHQGGGRKGLPKSFLNRFTKVYVEELVDDDYLFICSSLYPSICTSLLSKLILFNKRMYEDTMLHRKFALDGSPWEFNLRDVIRSCQIIKDSPSKSKDYCFLDVVYVQRMRTESDRRKVLQLYEQIFEMKPYINPHPRVQLNSQYLYVGNTAVRRSCAQSSALPSNSLQILPGIRQSLEAAACCVEHEWMCILVGPASSGKTSLIRLLAQLTGNVLNELHLSSGTDISELLGCFEQYNAFRNLRSVITRVKFWVNEFCSLQLESSNEAFLSIIKDNSTSRWFALLSSMDQDSVSCFTSTNVEDRERFSSILTLLVKIIKHLKLVLEDNNLSISWSSKELDKVMKTIFKLQEGYERRPGKFEWVTGVLIKAVERGEWIVLENANCCNPSVLDRINSLVEPSGSITLNECGVIDGRPVVLQPHSNFRVFLTVNPRFGEVSRAMRNRGVEIFVMPPYWLMNENMRSRGRIELNDVKRFLVLSGIPFTKLVYSMAKSHIYAKEEGLRFNVCITYLELSRWVQLFQQLLKTGSQPLWSLQTSWEHIYLSSFGEAIGENVISHVKYTYLSMTDLCVSGSSLSPYWCLPGGFPMSMKPRDLVWHSKESSVMTNCMYLEYLGAKYASYKLHLARNRCSIYQDSIACGFAVSYLMGMKIHKAPHLNTLTPRENAEIHKALARVEKKLLFAANWAFEQATESDLKLYLLSFSWFRSQLQPFCDFFDSLVKSITLTMEHKIWKYVSCHYHLLTSLFQVEFEKRLVPMLSFELFDVPESNDSIKFLHNAMCCIMPLRLSYQQWNSEDSYMCEKASCFKPVLKSLRKLEEQFINKFLDLSLIESPSFDALIEMYTDLLEDHVLFWDALESSEFELSLISWHILLKGASKLKVFCPQAVDDLLKESKNLEKISSWRFHSEKSLLWVHGGHPILPCSSKIFEKQLLISELCESVWPMSPKLLAHVNDPIGFVSSDMRFRILEGVSITSCITGKSDSVEDEEHLFTQLDAIYQKLLQMFEKQRIKLKEISSSNKLFSGSNLSSCCSYSTEALGHTSGYDTWRDTSPLVDSTSFALDMKLLLELSHVLLTDPKRMQQDFAKLSGHLKYALDFSLDFSSRPPQVFLPHQKILWILDVWSSVDAANVKMASFVLELWFRWHQSLWIYCPLSVKSFSGTDDYNIPVPDVLLQPVVTATVFQIVQSSISAIKDYFTGSLKLRVASSNLWNSSHPGANLPGFLLSAAHSLFQQIVYAHEKSFDADHFAEIKSVFEKGNILVDSLLSKSRHNGMKESMEKFIEHVGSLISESSHHGLKESVDKFIKPLLYNLYLPHCLSKDFHFNHGCAWLRLGILRFRLLLSCDDMDPAMKYYYKHSQIAEKISVLKLEIQVRQKCDCLAGHIGNRDSDEKRVQTLKKLEVEHKKLQGKIIFRSDFRKFKRLKHECDKFLERVTSDVFFQHVTNDKSTMNSQQLLDQGSNWQKMATGFIEQLLSEKYIEYSDFVQPILVALYEIKLGLSLILSSVMQKRILNRVQLGNTDMILGSIYSFMRFPMLASSKTISVNLNTGSSEFPSFKLEIPTVFDAEDIGLLEKLLTFSSDIGFNNRVSVTQLKAALYQNILVRVAHFVTNARLMDCESFKLLDKIFSESAKNWMSTKIHMKAKQDYSSQQYKFRARAFKLESIIELDISSLEKSFANESFSEWKDFLAEEEEALKEQENSEEELNHMEDASVKDVVDIHNQLFGTSNLVIAPGHHLIHDSERVLSFTASHTLGVEMLKGLGCSFLASLEAKLVPENLFRICLEHEQVFNSSHQSSFRYNFYKDPNTTKMYEMVEALIPLQQRIYSLLNEYEDHPQLQKILDIIEMLLNIPLRTSLAKTLSGLQFLVRCLDSLEDGSKFSFADQVKKPIYDLLYAWRKLELESWPALLDEVQDQYEINAGKLWFPLYSVLRKRTSPDAAAYKLSTIQSVEDFIRTSSIGEFRKRLQLLFAFLGHIKTGVCLEVYSSYYEKENEEILYNAFGYYVQFLPKILAHIESGRSVIEKKLKDLLKPYHWEHHESSQELRNIIEKKRADLLSVEKSKSTRQKLRKIIQEYTVLLEQPVIVFLEQDAAKGTETCSHQGQNFVIDNVNKKIKLMDAAFDWTVINDEDRCMWYTGWAKKADSALRKLQCDALIEFGHSESEDLNNSGICSEVTGVPNQWSAVWDTLQRIIRKAMDCCELWKDANKSQKKGRSFSDLLNLLKSSGLSRDVFTEDEVNSWWFVEPSFDVQHLLLTESRLPHLSDAALPGNLQCSSRQNLVTEWRMANAYYFTSVESVLFTHQQVGVPDPYLQQFIKIQQDQHQAANKFAEKLRRLKQCISTFEKCIDFDDGNGSKCSIGQNQHATLSCMWQQKQLFDSLYAVTHDEVLLLRIFENTHLSKCHIMKNEANEFLASVEKLIPELQKSKESLDNYLLGPERTIQPSQSFITSKQMEKLVIQNFEVIRQFEAHLLAFQAQDVKCSVKDILLHHLLEIFEKVKLLEVVFSSAKDKKKDSISEHDMDDYHKTDAAYQQALRSTFEHIVEAMQKLGSPSNGQVHPDKSLGQITSWEKIFYIFVENLSLDQLCDKLLRTIFSAEKMVNHRGGGSSSPLIRVEADFKQLRLCLDIFLDFGHALLKELLAMQKTVSLTTHILASLLALSSNGPVISPEDNGDDATRDVSQEQNGTGMGEGVGRTDVSDQITNEDQLIVASEKQPSEEKDAPGQAPSKDDKGIEMEEDFEAEKFSVSEDSEDDTNPNDDEDDEDLDTEIGKTGEDGASVDEKGGNKDEDENPNNADDKYDPGSSVVDKDASSRELRAKGDSDATKELGELDSDELDEPKGETGSQDDPVENVDDKNLDKQADLDPTELTPDDPDGMDQNPAEEMDLDDPEEMDLDDPEVHDKYDENITHEDDHERPIDETMEEPEAVVKEIDATLERDDSSRDKEENTEMNSGMRKDVFESGLSDSINGTVPNAESSTQPKGDSKTSDAEDIAPESNWATNNEVNNELTPIRGLPSNNTSEMDMTTLDSSNNGRNVGELPKGQLPKQEMPSVCRSQPNPYRSIGDALKEWEERVRVSVDLQEGDLGAQDDIESENVEEFGYVSEYEKGTAQALGPATSEQIDKNANGNKTNEDGISTHEDDFVEMEIEKLQNETLPNRSCDSILKNRVEDQMHLSGLEKFPDEGSQRNHDDGEPESMVEDVVSIKKSYLSDDIHQLSKLSVDDDDMGKAQDPGEFSDEVTKNATALWSRYERVTTRLSQELAEQLRLVMEPTLASKLEGDYKTGKRINMKKVIPYIASEYQKDKIWLRRTRPNKRDYQVVIAVDDSRSMSESCCGDVAIEALVTVCRAMSQLEMGSLAVASFGKKGNIRLLHDFDQPFTGDAGVKMISGLSFKQENTILDEPVVDLLTFVNKKLDTAVARARLPSGRNPLQQLVLIIADGHLHEKERLKRCVRDALAKNRMVAFVLVDNPQNPQDSVTNMLETCYEGGQVKFTKYMESFPFPYYIVLRNVEALPRTLADLLRQWFELMQQRRD</sequence>
<dbReference type="FunFam" id="3.40.50.300:FF:000142">
    <property type="entry name" value="Midasin"/>
    <property type="match status" value="1"/>
</dbReference>
<dbReference type="SUPFAM" id="SSF53300">
    <property type="entry name" value="vWA-like"/>
    <property type="match status" value="1"/>
</dbReference>
<dbReference type="SUPFAM" id="SSF52540">
    <property type="entry name" value="P-loop containing nucleoside triphosphate hydrolases"/>
    <property type="match status" value="6"/>
</dbReference>
<evidence type="ECO:0000256" key="2">
    <source>
        <dbReference type="ARBA" id="ARBA00004642"/>
    </source>
</evidence>
<feature type="compositionally biased region" description="Basic and acidic residues" evidence="10">
    <location>
        <begin position="4644"/>
        <end position="4664"/>
    </location>
</feature>
<dbReference type="InterPro" id="IPR025662">
    <property type="entry name" value="Sigma_54_int_dom_ATP-bd_1"/>
</dbReference>
<dbReference type="EMBL" id="PDCK01000040">
    <property type="protein sequence ID" value="PRQ51456.1"/>
    <property type="molecule type" value="Genomic_DNA"/>
</dbReference>
<keyword evidence="6 9" id="KW-0067">ATP-binding</keyword>
<dbReference type="FunFam" id="3.40.50.300:FF:002238">
    <property type="entry name" value="Midasin"/>
    <property type="match status" value="1"/>
</dbReference>
<dbReference type="GO" id="GO:0005524">
    <property type="term" value="F:ATP binding"/>
    <property type="evidence" value="ECO:0007669"/>
    <property type="project" value="UniProtKB-KW"/>
</dbReference>
<evidence type="ECO:0000256" key="5">
    <source>
        <dbReference type="ARBA" id="ARBA00022741"/>
    </source>
</evidence>
<dbReference type="Gramene" id="PRQ51456">
    <property type="protein sequence ID" value="PRQ51456"/>
    <property type="gene ID" value="RchiOBHm_Chr2g0144641"/>
</dbReference>
<dbReference type="Gene3D" id="3.40.50.300">
    <property type="entry name" value="P-loop containing nucleotide triphosphate hydrolases"/>
    <property type="match status" value="7"/>
</dbReference>
<keyword evidence="12" id="KW-0436">Ligase</keyword>
<comment type="function">
    <text evidence="9">Nuclear chaperone required for maturation and nuclear export of pre-60S ribosome subunits.</text>
</comment>
<reference evidence="12 13" key="1">
    <citation type="journal article" date="2018" name="Nat. Genet.">
        <title>The Rosa genome provides new insights in the design of modern roses.</title>
        <authorList>
            <person name="Bendahmane M."/>
        </authorList>
    </citation>
    <scope>NUCLEOTIDE SEQUENCE [LARGE SCALE GENOMIC DNA]</scope>
    <source>
        <strain evidence="13">cv. Old Blush</strain>
    </source>
</reference>
<dbReference type="FunFam" id="3.40.50.410:FF:000114">
    <property type="entry name" value="Midasin"/>
    <property type="match status" value="1"/>
</dbReference>
<dbReference type="GO" id="GO:0000027">
    <property type="term" value="P:ribosomal large subunit assembly"/>
    <property type="evidence" value="ECO:0007669"/>
    <property type="project" value="InterPro"/>
</dbReference>
<feature type="compositionally biased region" description="Basic and acidic residues" evidence="10">
    <location>
        <begin position="4725"/>
        <end position="4758"/>
    </location>
</feature>
<keyword evidence="13" id="KW-1185">Reference proteome</keyword>
<dbReference type="InterPro" id="IPR040848">
    <property type="entry name" value="AAA_lid_7"/>
</dbReference>
<dbReference type="PROSITE" id="PS00675">
    <property type="entry name" value="SIGMA54_INTERACT_1"/>
    <property type="match status" value="2"/>
</dbReference>
<name>A0A2P6RYF2_ROSCH</name>
<dbReference type="GO" id="GO:0005730">
    <property type="term" value="C:nucleolus"/>
    <property type="evidence" value="ECO:0007669"/>
    <property type="project" value="UniProtKB-SubCell"/>
</dbReference>
<dbReference type="OrthoDB" id="5186at2759"/>